<accession>A0A6J5NRI4</accession>
<dbReference type="NCBIfam" id="NF001862">
    <property type="entry name" value="PRK00601.1"/>
    <property type="match status" value="1"/>
</dbReference>
<dbReference type="Pfam" id="PF00692">
    <property type="entry name" value="dUTPase"/>
    <property type="match status" value="1"/>
</dbReference>
<feature type="domain" description="dUTPase-like" evidence="5">
    <location>
        <begin position="12"/>
        <end position="141"/>
    </location>
</feature>
<sequence>MQVRVKKLHEDAVIPAYGKPGDAGLDLTATSIEKDSYGNVVYGTGLAIEIPEGYVGLIFPRSSNSKTDLYLTNHVGVVDSGYRGEIMFKFRANPSLINAVIYQVGDRVGQLIIIPYPQIKLVEATELSDSERGEGGFGSTGK</sequence>
<dbReference type="PANTHER" id="PTHR11241:SF0">
    <property type="entry name" value="DEOXYURIDINE 5'-TRIPHOSPHATE NUCLEOTIDOHYDROLASE"/>
    <property type="match status" value="1"/>
</dbReference>
<evidence type="ECO:0000259" key="5">
    <source>
        <dbReference type="Pfam" id="PF00692"/>
    </source>
</evidence>
<dbReference type="GO" id="GO:0000287">
    <property type="term" value="F:magnesium ion binding"/>
    <property type="evidence" value="ECO:0007669"/>
    <property type="project" value="InterPro"/>
</dbReference>
<evidence type="ECO:0000256" key="2">
    <source>
        <dbReference type="ARBA" id="ARBA00012379"/>
    </source>
</evidence>
<dbReference type="InterPro" id="IPR029054">
    <property type="entry name" value="dUTPase-like"/>
</dbReference>
<gene>
    <name evidence="6" type="ORF">UFOVP723_20</name>
</gene>
<dbReference type="CDD" id="cd07557">
    <property type="entry name" value="trimeric_dUTPase"/>
    <property type="match status" value="1"/>
</dbReference>
<evidence type="ECO:0000256" key="4">
    <source>
        <dbReference type="ARBA" id="ARBA00023080"/>
    </source>
</evidence>
<dbReference type="GO" id="GO:0006226">
    <property type="term" value="P:dUMP biosynthetic process"/>
    <property type="evidence" value="ECO:0007669"/>
    <property type="project" value="InterPro"/>
</dbReference>
<comment type="similarity">
    <text evidence="1">Belongs to the dUTPase family.</text>
</comment>
<dbReference type="InterPro" id="IPR008181">
    <property type="entry name" value="dUTPase"/>
</dbReference>
<dbReference type="Gene3D" id="2.70.40.10">
    <property type="match status" value="1"/>
</dbReference>
<proteinExistence type="inferred from homology"/>
<evidence type="ECO:0000256" key="3">
    <source>
        <dbReference type="ARBA" id="ARBA00022801"/>
    </source>
</evidence>
<dbReference type="GO" id="GO:0004170">
    <property type="term" value="F:dUTP diphosphatase activity"/>
    <property type="evidence" value="ECO:0007669"/>
    <property type="project" value="UniProtKB-EC"/>
</dbReference>
<dbReference type="GO" id="GO:0046081">
    <property type="term" value="P:dUTP catabolic process"/>
    <property type="evidence" value="ECO:0007669"/>
    <property type="project" value="InterPro"/>
</dbReference>
<dbReference type="EC" id="3.6.1.23" evidence="2"/>
<dbReference type="InterPro" id="IPR036157">
    <property type="entry name" value="dUTPase-like_sf"/>
</dbReference>
<dbReference type="EMBL" id="LR796697">
    <property type="protein sequence ID" value="CAB4159961.1"/>
    <property type="molecule type" value="Genomic_DNA"/>
</dbReference>
<dbReference type="InterPro" id="IPR033704">
    <property type="entry name" value="dUTPase_trimeric"/>
</dbReference>
<keyword evidence="3" id="KW-0378">Hydrolase</keyword>
<protein>
    <recommendedName>
        <fullName evidence="2">dUTP diphosphatase</fullName>
        <ecNumber evidence="2">3.6.1.23</ecNumber>
    </recommendedName>
</protein>
<evidence type="ECO:0000256" key="1">
    <source>
        <dbReference type="ARBA" id="ARBA00006581"/>
    </source>
</evidence>
<evidence type="ECO:0000313" key="6">
    <source>
        <dbReference type="EMBL" id="CAB4159961.1"/>
    </source>
</evidence>
<organism evidence="6">
    <name type="scientific">uncultured Caudovirales phage</name>
    <dbReference type="NCBI Taxonomy" id="2100421"/>
    <lineage>
        <taxon>Viruses</taxon>
        <taxon>Duplodnaviria</taxon>
        <taxon>Heunggongvirae</taxon>
        <taxon>Uroviricota</taxon>
        <taxon>Caudoviricetes</taxon>
        <taxon>Peduoviridae</taxon>
        <taxon>Maltschvirus</taxon>
        <taxon>Maltschvirus maltsch</taxon>
    </lineage>
</organism>
<dbReference type="SUPFAM" id="SSF51283">
    <property type="entry name" value="dUTPase-like"/>
    <property type="match status" value="1"/>
</dbReference>
<reference evidence="6" key="1">
    <citation type="submission" date="2020-04" db="EMBL/GenBank/DDBJ databases">
        <authorList>
            <person name="Chiriac C."/>
            <person name="Salcher M."/>
            <person name="Ghai R."/>
            <person name="Kavagutti S V."/>
        </authorList>
    </citation>
    <scope>NUCLEOTIDE SEQUENCE</scope>
</reference>
<name>A0A6J5NRI4_9CAUD</name>
<dbReference type="NCBIfam" id="TIGR00576">
    <property type="entry name" value="dut"/>
    <property type="match status" value="1"/>
</dbReference>
<keyword evidence="4" id="KW-0546">Nucleotide metabolism</keyword>
<dbReference type="PANTHER" id="PTHR11241">
    <property type="entry name" value="DEOXYURIDINE 5'-TRIPHOSPHATE NUCLEOTIDOHYDROLASE"/>
    <property type="match status" value="1"/>
</dbReference>